<keyword evidence="1" id="KW-0732">Signal</keyword>
<evidence type="ECO:0000256" key="1">
    <source>
        <dbReference type="SAM" id="SignalP"/>
    </source>
</evidence>
<accession>A0ABV6BS10</accession>
<dbReference type="RefSeq" id="WP_379682277.1">
    <property type="nucleotide sequence ID" value="NZ_JBHLYW010000009.1"/>
</dbReference>
<feature type="chain" id="PRO_5045061332" evidence="1">
    <location>
        <begin position="26"/>
        <end position="273"/>
    </location>
</feature>
<dbReference type="PROSITE" id="PS51257">
    <property type="entry name" value="PROKAR_LIPOPROTEIN"/>
    <property type="match status" value="1"/>
</dbReference>
<evidence type="ECO:0000313" key="2">
    <source>
        <dbReference type="EMBL" id="MFC0078234.1"/>
    </source>
</evidence>
<reference evidence="2 3" key="1">
    <citation type="submission" date="2024-09" db="EMBL/GenBank/DDBJ databases">
        <authorList>
            <person name="Sun Q."/>
            <person name="Mori K."/>
        </authorList>
    </citation>
    <scope>NUCLEOTIDE SEQUENCE [LARGE SCALE GENOMIC DNA]</scope>
    <source>
        <strain evidence="2 3">CGMCC 1.12926</strain>
    </source>
</reference>
<keyword evidence="3" id="KW-1185">Reference proteome</keyword>
<organism evidence="2 3">
    <name type="scientific">Flavobacterium procerum</name>
    <dbReference type="NCBI Taxonomy" id="1455569"/>
    <lineage>
        <taxon>Bacteria</taxon>
        <taxon>Pseudomonadati</taxon>
        <taxon>Bacteroidota</taxon>
        <taxon>Flavobacteriia</taxon>
        <taxon>Flavobacteriales</taxon>
        <taxon>Flavobacteriaceae</taxon>
        <taxon>Flavobacterium</taxon>
    </lineage>
</organism>
<name>A0ABV6BS10_9FLAO</name>
<evidence type="ECO:0000313" key="3">
    <source>
        <dbReference type="Proteomes" id="UP001589734"/>
    </source>
</evidence>
<feature type="signal peptide" evidence="1">
    <location>
        <begin position="1"/>
        <end position="25"/>
    </location>
</feature>
<dbReference type="Proteomes" id="UP001589734">
    <property type="component" value="Unassembled WGS sequence"/>
</dbReference>
<protein>
    <submittedName>
        <fullName evidence="2">Uncharacterized protein</fullName>
    </submittedName>
</protein>
<comment type="caution">
    <text evidence="2">The sequence shown here is derived from an EMBL/GenBank/DDBJ whole genome shotgun (WGS) entry which is preliminary data.</text>
</comment>
<gene>
    <name evidence="2" type="ORF">ACFFLS_14380</name>
</gene>
<sequence length="273" mass="31870">MKQFMQKYWLIALIIPLLLISCSNSDDENKEEAESFKAEAPWVPARAKKIKEMDFEYDAVIPYTDASGKKVWDKANTERRKGKGYVFLDEKYKVVYVVDWPGASTNAADGANTPFYFNFDTQDVVAEADALARTKTWHVKHFDIYNAFILTDATTENGQPGLGKLRIIRSPFDQLDEAPAEPMIRTAASVEFEDRESVDGWGRYRLSDHILHPYKDRTFIFQLRDGRYVKYQLANLYRSNPDNVIDKYEYEAPFFNFRYFIQQMPNDRNVKTR</sequence>
<dbReference type="EMBL" id="JBHLYW010000009">
    <property type="protein sequence ID" value="MFC0078234.1"/>
    <property type="molecule type" value="Genomic_DNA"/>
</dbReference>
<proteinExistence type="predicted"/>